<feature type="transmembrane region" description="Helical" evidence="2">
    <location>
        <begin position="12"/>
        <end position="38"/>
    </location>
</feature>
<feature type="transmembrane region" description="Helical" evidence="2">
    <location>
        <begin position="121"/>
        <end position="141"/>
    </location>
</feature>
<evidence type="ECO:0000256" key="1">
    <source>
        <dbReference type="SAM" id="MobiDB-lite"/>
    </source>
</evidence>
<reference evidence="4" key="1">
    <citation type="submission" date="2023-03" db="EMBL/GenBank/DDBJ databases">
        <title>Massive genome expansion in bonnet fungi (Mycena s.s.) driven by repeated elements and novel gene families across ecological guilds.</title>
        <authorList>
            <consortium name="Lawrence Berkeley National Laboratory"/>
            <person name="Harder C.B."/>
            <person name="Miyauchi S."/>
            <person name="Viragh M."/>
            <person name="Kuo A."/>
            <person name="Thoen E."/>
            <person name="Andreopoulos B."/>
            <person name="Lu D."/>
            <person name="Skrede I."/>
            <person name="Drula E."/>
            <person name="Henrissat B."/>
            <person name="Morin E."/>
            <person name="Kohler A."/>
            <person name="Barry K."/>
            <person name="LaButti K."/>
            <person name="Morin E."/>
            <person name="Salamov A."/>
            <person name="Lipzen A."/>
            <person name="Mereny Z."/>
            <person name="Hegedus B."/>
            <person name="Baldrian P."/>
            <person name="Stursova M."/>
            <person name="Weitz H."/>
            <person name="Taylor A."/>
            <person name="Grigoriev I.V."/>
            <person name="Nagy L.G."/>
            <person name="Martin F."/>
            <person name="Kauserud H."/>
        </authorList>
    </citation>
    <scope>NUCLEOTIDE SEQUENCE</scope>
    <source>
        <strain evidence="4">9144</strain>
    </source>
</reference>
<protein>
    <recommendedName>
        <fullName evidence="3">DUF6534 domain-containing protein</fullName>
    </recommendedName>
</protein>
<dbReference type="PANTHER" id="PTHR40465">
    <property type="entry name" value="CHROMOSOME 1, WHOLE GENOME SHOTGUN SEQUENCE"/>
    <property type="match status" value="1"/>
</dbReference>
<dbReference type="Pfam" id="PF20152">
    <property type="entry name" value="DUF6534"/>
    <property type="match status" value="1"/>
</dbReference>
<feature type="transmembrane region" description="Helical" evidence="2">
    <location>
        <begin position="206"/>
        <end position="227"/>
    </location>
</feature>
<gene>
    <name evidence="4" type="ORF">GGX14DRAFT_441271</name>
</gene>
<dbReference type="InterPro" id="IPR045339">
    <property type="entry name" value="DUF6534"/>
</dbReference>
<proteinExistence type="predicted"/>
<dbReference type="Proteomes" id="UP001219525">
    <property type="component" value="Unassembled WGS sequence"/>
</dbReference>
<dbReference type="EMBL" id="JARJCW010000015">
    <property type="protein sequence ID" value="KAJ7216359.1"/>
    <property type="molecule type" value="Genomic_DNA"/>
</dbReference>
<organism evidence="4 5">
    <name type="scientific">Mycena pura</name>
    <dbReference type="NCBI Taxonomy" id="153505"/>
    <lineage>
        <taxon>Eukaryota</taxon>
        <taxon>Fungi</taxon>
        <taxon>Dikarya</taxon>
        <taxon>Basidiomycota</taxon>
        <taxon>Agaricomycotina</taxon>
        <taxon>Agaricomycetes</taxon>
        <taxon>Agaricomycetidae</taxon>
        <taxon>Agaricales</taxon>
        <taxon>Marasmiineae</taxon>
        <taxon>Mycenaceae</taxon>
        <taxon>Mycena</taxon>
    </lineage>
</organism>
<keyword evidence="2" id="KW-1133">Transmembrane helix</keyword>
<evidence type="ECO:0000259" key="3">
    <source>
        <dbReference type="Pfam" id="PF20152"/>
    </source>
</evidence>
<feature type="region of interest" description="Disordered" evidence="1">
    <location>
        <begin position="312"/>
        <end position="331"/>
    </location>
</feature>
<feature type="transmembrane region" description="Helical" evidence="2">
    <location>
        <begin position="161"/>
        <end position="185"/>
    </location>
</feature>
<keyword evidence="5" id="KW-1185">Reference proteome</keyword>
<feature type="transmembrane region" description="Helical" evidence="2">
    <location>
        <begin position="50"/>
        <end position="78"/>
    </location>
</feature>
<comment type="caution">
    <text evidence="4">The sequence shown here is derived from an EMBL/GenBank/DDBJ whole genome shotgun (WGS) entry which is preliminary data.</text>
</comment>
<feature type="domain" description="DUF6534" evidence="3">
    <location>
        <begin position="176"/>
        <end position="256"/>
    </location>
</feature>
<keyword evidence="2" id="KW-0812">Transmembrane</keyword>
<evidence type="ECO:0000313" key="4">
    <source>
        <dbReference type="EMBL" id="KAJ7216359.1"/>
    </source>
</evidence>
<feature type="transmembrane region" description="Helical" evidence="2">
    <location>
        <begin position="90"/>
        <end position="109"/>
    </location>
</feature>
<accession>A0AAD6VMA1</accession>
<evidence type="ECO:0000313" key="5">
    <source>
        <dbReference type="Proteomes" id="UP001219525"/>
    </source>
</evidence>
<dbReference type="AlphaFoldDB" id="A0AAD6VMA1"/>
<evidence type="ECO:0000256" key="2">
    <source>
        <dbReference type="SAM" id="Phobius"/>
    </source>
</evidence>
<keyword evidence="2" id="KW-0472">Membrane</keyword>
<name>A0AAD6VMA1_9AGAR</name>
<dbReference type="PANTHER" id="PTHR40465:SF1">
    <property type="entry name" value="DUF6534 DOMAIN-CONTAINING PROTEIN"/>
    <property type="match status" value="1"/>
</dbReference>
<feature type="compositionally biased region" description="Basic and acidic residues" evidence="1">
    <location>
        <begin position="320"/>
        <end position="331"/>
    </location>
</feature>
<sequence>MSDKPFPPPYNTLGPVVIGMAFSTLLFGVVSLQTFNYYRNFLNDSWRLKALVGIVWVLELGHSISAWHGFFLIVVTFYGQPAHILNPPVTVELISLFAGILVIFVQGFFCVRIHRLSGKKWLAIFCFVLACSPLFITLKILQLFISSGKFSTLLEGEGKVLVSVATALVPVEHGAVAGVLVYYLLKMKRNNSFPRTRSMVDSIIVWTIETTLAATLVSVIELCLLLTRKDLVFFSFYIVHGKLVSNTLLTSLNGRDRFRDRGDTQASRSEAYGLQFTARNQKGSQNVKDLEGSATAFDRRISQSVVVKTFVESTTDPSPEYDKRTSDGPIV</sequence>